<comment type="caution">
    <text evidence="3">The sequence shown here is derived from an EMBL/GenBank/DDBJ whole genome shotgun (WGS) entry which is preliminary data.</text>
</comment>
<dbReference type="Proteomes" id="UP001524478">
    <property type="component" value="Unassembled WGS sequence"/>
</dbReference>
<dbReference type="PANTHER" id="PTHR43798">
    <property type="entry name" value="MONOACYLGLYCEROL LIPASE"/>
    <property type="match status" value="1"/>
</dbReference>
<gene>
    <name evidence="3" type="ORF">NE686_07225</name>
</gene>
<dbReference type="InterPro" id="IPR000073">
    <property type="entry name" value="AB_hydrolase_1"/>
</dbReference>
<keyword evidence="1 3" id="KW-0378">Hydrolase</keyword>
<protein>
    <submittedName>
        <fullName evidence="3">Alpha/beta hydrolase</fullName>
    </submittedName>
</protein>
<evidence type="ECO:0000256" key="1">
    <source>
        <dbReference type="ARBA" id="ARBA00022801"/>
    </source>
</evidence>
<evidence type="ECO:0000259" key="2">
    <source>
        <dbReference type="Pfam" id="PF00561"/>
    </source>
</evidence>
<dbReference type="GO" id="GO:0016787">
    <property type="term" value="F:hydrolase activity"/>
    <property type="evidence" value="ECO:0007669"/>
    <property type="project" value="UniProtKB-KW"/>
</dbReference>
<sequence length="257" mass="29513">MNIEGINLNYIVEGEGKDVLVLHGWGANINTVLPIVNILKEKFKVHALDLPGFGKSQEPKEPIDSFKYADIVKAYMDSMEIKNVILIGHSFGGKLSIILGSKYPEMVDKIVLVNSAGLIPRRGFKYYIKVYSFKTLKFLYKSLFFWIKNEEKMEKFYKKFGSTDYKDSSGIMRKILVIVVNENLLPLLNKIKAPTLLIWGDKDTATPLYMGKIMEKEIKDSGLVVLENTGHYSYLDDYQRFTLILRNFLQYENIVNS</sequence>
<evidence type="ECO:0000313" key="4">
    <source>
        <dbReference type="Proteomes" id="UP001524478"/>
    </source>
</evidence>
<proteinExistence type="predicted"/>
<name>A0ABT1S8S1_9FIRM</name>
<evidence type="ECO:0000313" key="3">
    <source>
        <dbReference type="EMBL" id="MCQ4922868.1"/>
    </source>
</evidence>
<reference evidence="3 4" key="1">
    <citation type="submission" date="2022-06" db="EMBL/GenBank/DDBJ databases">
        <title>Isolation of gut microbiota from human fecal samples.</title>
        <authorList>
            <person name="Pamer E.G."/>
            <person name="Barat B."/>
            <person name="Waligurski E."/>
            <person name="Medina S."/>
            <person name="Paddock L."/>
            <person name="Mostad J."/>
        </authorList>
    </citation>
    <scope>NUCLEOTIDE SEQUENCE [LARGE SCALE GENOMIC DNA]</scope>
    <source>
        <strain evidence="3 4">DFI.7.95</strain>
    </source>
</reference>
<accession>A0ABT1S8S1</accession>
<dbReference type="Pfam" id="PF00561">
    <property type="entry name" value="Abhydrolase_1"/>
    <property type="match status" value="1"/>
</dbReference>
<dbReference type="InterPro" id="IPR050266">
    <property type="entry name" value="AB_hydrolase_sf"/>
</dbReference>
<dbReference type="EMBL" id="JANGAC010000004">
    <property type="protein sequence ID" value="MCQ4922868.1"/>
    <property type="molecule type" value="Genomic_DNA"/>
</dbReference>
<organism evidence="3 4">
    <name type="scientific">Tissierella carlieri</name>
    <dbReference type="NCBI Taxonomy" id="689904"/>
    <lineage>
        <taxon>Bacteria</taxon>
        <taxon>Bacillati</taxon>
        <taxon>Bacillota</taxon>
        <taxon>Tissierellia</taxon>
        <taxon>Tissierellales</taxon>
        <taxon>Tissierellaceae</taxon>
        <taxon>Tissierella</taxon>
    </lineage>
</organism>
<dbReference type="RefSeq" id="WP_216559177.1">
    <property type="nucleotide sequence ID" value="NZ_JAHLOH010000033.1"/>
</dbReference>
<feature type="domain" description="AB hydrolase-1" evidence="2">
    <location>
        <begin position="19"/>
        <end position="237"/>
    </location>
</feature>
<keyword evidence="4" id="KW-1185">Reference proteome</keyword>
<dbReference type="PANTHER" id="PTHR43798:SF31">
    <property type="entry name" value="AB HYDROLASE SUPERFAMILY PROTEIN YCLE"/>
    <property type="match status" value="1"/>
</dbReference>